<gene>
    <name evidence="1" type="ORF">ACFS7Y_03500</name>
</gene>
<evidence type="ECO:0000313" key="2">
    <source>
        <dbReference type="Proteomes" id="UP001597525"/>
    </source>
</evidence>
<name>A0ABW6BEE8_9SPHI</name>
<sequence>MEQLIKLFSKHQMLAKPAEKYTLLIDENQVTNGVLFFLSLEGKSYKVIVAAPHHESILRDGTPSIKTVLEHKEAMYLK</sequence>
<dbReference type="Proteomes" id="UP001597525">
    <property type="component" value="Unassembled WGS sequence"/>
</dbReference>
<proteinExistence type="predicted"/>
<protein>
    <submittedName>
        <fullName evidence="1">Uncharacterized protein</fullName>
    </submittedName>
</protein>
<keyword evidence="2" id="KW-1185">Reference proteome</keyword>
<comment type="caution">
    <text evidence="1">The sequence shown here is derived from an EMBL/GenBank/DDBJ whole genome shotgun (WGS) entry which is preliminary data.</text>
</comment>
<reference evidence="2" key="1">
    <citation type="journal article" date="2019" name="Int. J. Syst. Evol. Microbiol.">
        <title>The Global Catalogue of Microorganisms (GCM) 10K type strain sequencing project: providing services to taxonomists for standard genome sequencing and annotation.</title>
        <authorList>
            <consortium name="The Broad Institute Genomics Platform"/>
            <consortium name="The Broad Institute Genome Sequencing Center for Infectious Disease"/>
            <person name="Wu L."/>
            <person name="Ma J."/>
        </authorList>
    </citation>
    <scope>NUCLEOTIDE SEQUENCE [LARGE SCALE GENOMIC DNA]</scope>
    <source>
        <strain evidence="2">KCTC 22814</strain>
    </source>
</reference>
<dbReference type="RefSeq" id="WP_320184223.1">
    <property type="nucleotide sequence ID" value="NZ_CP138332.1"/>
</dbReference>
<organism evidence="1 2">
    <name type="scientific">Sphingobacterium bambusae</name>
    <dbReference type="NCBI Taxonomy" id="662858"/>
    <lineage>
        <taxon>Bacteria</taxon>
        <taxon>Pseudomonadati</taxon>
        <taxon>Bacteroidota</taxon>
        <taxon>Sphingobacteriia</taxon>
        <taxon>Sphingobacteriales</taxon>
        <taxon>Sphingobacteriaceae</taxon>
        <taxon>Sphingobacterium</taxon>
    </lineage>
</organism>
<evidence type="ECO:0000313" key="1">
    <source>
        <dbReference type="EMBL" id="MFD2966434.1"/>
    </source>
</evidence>
<dbReference type="EMBL" id="JBHUPB010000003">
    <property type="protein sequence ID" value="MFD2966434.1"/>
    <property type="molecule type" value="Genomic_DNA"/>
</dbReference>
<accession>A0ABW6BEE8</accession>